<dbReference type="InterPro" id="IPR002376">
    <property type="entry name" value="Formyl_transf_N"/>
</dbReference>
<feature type="domain" description="Formyl transferase C-terminal" evidence="2">
    <location>
        <begin position="199"/>
        <end position="284"/>
    </location>
</feature>
<evidence type="ECO:0000259" key="1">
    <source>
        <dbReference type="Pfam" id="PF00551"/>
    </source>
</evidence>
<dbReference type="RefSeq" id="WP_208842320.1">
    <property type="nucleotide sequence ID" value="NZ_CP072133.1"/>
</dbReference>
<gene>
    <name evidence="3" type="ORF">J5O05_12515</name>
</gene>
<evidence type="ECO:0000313" key="4">
    <source>
        <dbReference type="Proteomes" id="UP000664904"/>
    </source>
</evidence>
<sequence length="318" mass="35529">MLKFAFFTGSSLSVPAIEYLRQAGLLACVVLPDADANPDLFQLQQWLQQQQITMLRYHKQQDQPLLAQLDNIGVDRGIIYLFRHKVRPSLIQYFQSHLVNIHPSPLPEYRGPQPLYWQIRNGESSTKLTLHKVTEQLDAGDIGCEVSIAIHPFDTIRCVHYNVAQALPHLVSEYIEMSNTNQLIWRSQAQSSSQSAPQLTQSDVLINWLKHSATDISNMARAGNSDVASALFMFRQSTFQLLQASKVDCNLLGIKPGTITQLDKRVGLVVKTLDGAVSIDVVNTHQGTFDGYRFALLFCLEPGMELGSDAHIGSRQIG</sequence>
<dbReference type="PANTHER" id="PTHR11138:SF5">
    <property type="entry name" value="METHIONYL-TRNA FORMYLTRANSFERASE, MITOCHONDRIAL"/>
    <property type="match status" value="1"/>
</dbReference>
<name>A0A975HK76_9GAMM</name>
<organism evidence="3 4">
    <name type="scientific">Pseudoalteromonas xiamenensis</name>
    <dbReference type="NCBI Taxonomy" id="882626"/>
    <lineage>
        <taxon>Bacteria</taxon>
        <taxon>Pseudomonadati</taxon>
        <taxon>Pseudomonadota</taxon>
        <taxon>Gammaproteobacteria</taxon>
        <taxon>Alteromonadales</taxon>
        <taxon>Pseudoalteromonadaceae</taxon>
        <taxon>Pseudoalteromonas</taxon>
    </lineage>
</organism>
<protein>
    <recommendedName>
        <fullName evidence="5">Methionyl-tRNA formyltransferase</fullName>
    </recommendedName>
</protein>
<dbReference type="Proteomes" id="UP000664904">
    <property type="component" value="Chromosome"/>
</dbReference>
<proteinExistence type="predicted"/>
<evidence type="ECO:0000259" key="2">
    <source>
        <dbReference type="Pfam" id="PF02911"/>
    </source>
</evidence>
<dbReference type="PANTHER" id="PTHR11138">
    <property type="entry name" value="METHIONYL-TRNA FORMYLTRANSFERASE"/>
    <property type="match status" value="1"/>
</dbReference>
<dbReference type="AlphaFoldDB" id="A0A975HK76"/>
<keyword evidence="4" id="KW-1185">Reference proteome</keyword>
<dbReference type="InterPro" id="IPR011034">
    <property type="entry name" value="Formyl_transferase-like_C_sf"/>
</dbReference>
<dbReference type="InterPro" id="IPR005793">
    <property type="entry name" value="Formyl_trans_C"/>
</dbReference>
<dbReference type="GO" id="GO:0005829">
    <property type="term" value="C:cytosol"/>
    <property type="evidence" value="ECO:0007669"/>
    <property type="project" value="TreeGrafter"/>
</dbReference>
<dbReference type="Gene3D" id="3.40.50.12230">
    <property type="match status" value="1"/>
</dbReference>
<dbReference type="Pfam" id="PF02911">
    <property type="entry name" value="Formyl_trans_C"/>
    <property type="match status" value="1"/>
</dbReference>
<evidence type="ECO:0000313" key="3">
    <source>
        <dbReference type="EMBL" id="QTH70736.1"/>
    </source>
</evidence>
<feature type="domain" description="Formyl transferase N-terminal" evidence="1">
    <location>
        <begin position="55"/>
        <end position="166"/>
    </location>
</feature>
<dbReference type="SUPFAM" id="SSF50486">
    <property type="entry name" value="FMT C-terminal domain-like"/>
    <property type="match status" value="1"/>
</dbReference>
<evidence type="ECO:0008006" key="5">
    <source>
        <dbReference type="Google" id="ProtNLM"/>
    </source>
</evidence>
<dbReference type="GO" id="GO:0004479">
    <property type="term" value="F:methionyl-tRNA formyltransferase activity"/>
    <property type="evidence" value="ECO:0007669"/>
    <property type="project" value="TreeGrafter"/>
</dbReference>
<dbReference type="InterPro" id="IPR036477">
    <property type="entry name" value="Formyl_transf_N_sf"/>
</dbReference>
<dbReference type="SUPFAM" id="SSF53328">
    <property type="entry name" value="Formyltransferase"/>
    <property type="match status" value="1"/>
</dbReference>
<accession>A0A975HK76</accession>
<dbReference type="Pfam" id="PF00551">
    <property type="entry name" value="Formyl_trans_N"/>
    <property type="match status" value="1"/>
</dbReference>
<dbReference type="KEGG" id="pxi:J5O05_12515"/>
<reference evidence="3" key="1">
    <citation type="submission" date="2021-03" db="EMBL/GenBank/DDBJ databases">
        <title>Complete Genome of Pseudoalteromonas xiamenensis STKMTI.2, a new potential marine bacterium producing anti-Vibrio compounds.</title>
        <authorList>
            <person name="Handayani D.P."/>
            <person name="Isnansetyo A."/>
            <person name="Istiqomah I."/>
            <person name="Jumina J."/>
        </authorList>
    </citation>
    <scope>NUCLEOTIDE SEQUENCE</scope>
    <source>
        <strain evidence="3">STKMTI.2</strain>
    </source>
</reference>
<dbReference type="EMBL" id="CP072133">
    <property type="protein sequence ID" value="QTH70736.1"/>
    <property type="molecule type" value="Genomic_DNA"/>
</dbReference>